<name>A0A086XZH0_9RHOB</name>
<dbReference type="InterPro" id="IPR007730">
    <property type="entry name" value="SPOR-like_dom"/>
</dbReference>
<dbReference type="Gene3D" id="3.30.70.1070">
    <property type="entry name" value="Sporulation related repeat"/>
    <property type="match status" value="1"/>
</dbReference>
<organism evidence="1 2">
    <name type="scientific">Haematobacter massiliensis</name>
    <dbReference type="NCBI Taxonomy" id="195105"/>
    <lineage>
        <taxon>Bacteria</taxon>
        <taxon>Pseudomonadati</taxon>
        <taxon>Pseudomonadota</taxon>
        <taxon>Alphaproteobacteria</taxon>
        <taxon>Rhodobacterales</taxon>
        <taxon>Paracoccaceae</taxon>
        <taxon>Haematobacter</taxon>
    </lineage>
</organism>
<dbReference type="GO" id="GO:0042834">
    <property type="term" value="F:peptidoglycan binding"/>
    <property type="evidence" value="ECO:0007669"/>
    <property type="project" value="InterPro"/>
</dbReference>
<sequence>MRRAVAGVLAAMTLVACGMEPVVPVPTVKEQAEPRPDERPAPEMLRLSGTAVWDGRPTLGGLWIARPGAESHRVLVETRSGSAAAMLLPNMSGDRRFQLSSDLAGVLGVTAGREMRVRVTALVTADTGVAAISGPSSATAPAVISPGTANEERSGPPGAGGRQAIQVAVFGEEANARAAREKLAEAGLRADIRASGAVWRVTIPLAGAAGDGAPGEVLAKVKRLGFADAYAVAL</sequence>
<dbReference type="EMBL" id="JGYG01000011">
    <property type="protein sequence ID" value="KFI27420.1"/>
    <property type="molecule type" value="Genomic_DNA"/>
</dbReference>
<dbReference type="Proteomes" id="UP000028826">
    <property type="component" value="Unassembled WGS sequence"/>
</dbReference>
<gene>
    <name evidence="1" type="ORF">CN97_01225</name>
</gene>
<evidence type="ECO:0000313" key="2">
    <source>
        <dbReference type="Proteomes" id="UP000028826"/>
    </source>
</evidence>
<dbReference type="Pfam" id="PF05036">
    <property type="entry name" value="SPOR"/>
    <property type="match status" value="1"/>
</dbReference>
<protein>
    <submittedName>
        <fullName evidence="1">Uncharacterized protein</fullName>
    </submittedName>
</protein>
<evidence type="ECO:0000313" key="1">
    <source>
        <dbReference type="EMBL" id="KFI27420.1"/>
    </source>
</evidence>
<keyword evidence="2" id="KW-1185">Reference proteome</keyword>
<dbReference type="OrthoDB" id="9766672at2"/>
<dbReference type="RefSeq" id="WP_035713061.1">
    <property type="nucleotide sequence ID" value="NZ_CP035510.1"/>
</dbReference>
<reference evidence="1 2" key="1">
    <citation type="submission" date="2014-03" db="EMBL/GenBank/DDBJ databases">
        <title>Genome of Haematobacter massiliensis CCUG 47968.</title>
        <authorList>
            <person name="Wang D."/>
            <person name="Wang G."/>
        </authorList>
    </citation>
    <scope>NUCLEOTIDE SEQUENCE [LARGE SCALE GENOMIC DNA]</scope>
    <source>
        <strain evidence="1 2">CCUG 47968</strain>
    </source>
</reference>
<dbReference type="eggNOG" id="COG3087">
    <property type="taxonomic scope" value="Bacteria"/>
</dbReference>
<dbReference type="AlphaFoldDB" id="A0A086XZH0"/>
<dbReference type="PROSITE" id="PS51257">
    <property type="entry name" value="PROKAR_LIPOPROTEIN"/>
    <property type="match status" value="1"/>
</dbReference>
<comment type="caution">
    <text evidence="1">The sequence shown here is derived from an EMBL/GenBank/DDBJ whole genome shotgun (WGS) entry which is preliminary data.</text>
</comment>
<proteinExistence type="predicted"/>
<dbReference type="SUPFAM" id="SSF110997">
    <property type="entry name" value="Sporulation related repeat"/>
    <property type="match status" value="1"/>
</dbReference>
<accession>A0A086XZH0</accession>
<dbReference type="InterPro" id="IPR036680">
    <property type="entry name" value="SPOR-like_sf"/>
</dbReference>
<dbReference type="STRING" id="195105.CN97_01225"/>